<reference evidence="1" key="1">
    <citation type="submission" date="2019-08" db="EMBL/GenBank/DDBJ databases">
        <authorList>
            <person name="Kucharzyk K."/>
            <person name="Murdoch R.W."/>
            <person name="Higgins S."/>
            <person name="Loffler F."/>
        </authorList>
    </citation>
    <scope>NUCLEOTIDE SEQUENCE</scope>
</reference>
<dbReference type="AlphaFoldDB" id="A0A645HQK0"/>
<gene>
    <name evidence="1" type="ORF">SDC9_188261</name>
</gene>
<organism evidence="1">
    <name type="scientific">bioreactor metagenome</name>
    <dbReference type="NCBI Taxonomy" id="1076179"/>
    <lineage>
        <taxon>unclassified sequences</taxon>
        <taxon>metagenomes</taxon>
        <taxon>ecological metagenomes</taxon>
    </lineage>
</organism>
<proteinExistence type="predicted"/>
<accession>A0A645HQK0</accession>
<name>A0A645HQK0_9ZZZZ</name>
<evidence type="ECO:0000313" key="1">
    <source>
        <dbReference type="EMBL" id="MPN40722.1"/>
    </source>
</evidence>
<dbReference type="EMBL" id="VSSQ01097313">
    <property type="protein sequence ID" value="MPN40722.1"/>
    <property type="molecule type" value="Genomic_DNA"/>
</dbReference>
<comment type="caution">
    <text evidence="1">The sequence shown here is derived from an EMBL/GenBank/DDBJ whole genome shotgun (WGS) entry which is preliminary data.</text>
</comment>
<sequence>MQMIAGRGAGGAHIADNLPLLDDIINLDGAGIEMGIQAGHAVVVLDDHIVPVGIAVS</sequence>
<protein>
    <submittedName>
        <fullName evidence="1">Uncharacterized protein</fullName>
    </submittedName>
</protein>